<evidence type="ECO:0000313" key="3">
    <source>
        <dbReference type="Proteomes" id="UP000295195"/>
    </source>
</evidence>
<organism evidence="2 3">
    <name type="scientific">Lactobacillus crispatus</name>
    <dbReference type="NCBI Taxonomy" id="47770"/>
    <lineage>
        <taxon>Bacteria</taxon>
        <taxon>Bacillati</taxon>
        <taxon>Bacillota</taxon>
        <taxon>Bacilli</taxon>
        <taxon>Lactobacillales</taxon>
        <taxon>Lactobacillaceae</taxon>
        <taxon>Lactobacillus</taxon>
    </lineage>
</organism>
<feature type="compositionally biased region" description="Basic and acidic residues" evidence="1">
    <location>
        <begin position="10"/>
        <end position="31"/>
    </location>
</feature>
<dbReference type="Proteomes" id="UP000295195">
    <property type="component" value="Unassembled WGS sequence"/>
</dbReference>
<dbReference type="EMBL" id="NKLP01000279">
    <property type="protein sequence ID" value="TDN28583.1"/>
    <property type="molecule type" value="Genomic_DNA"/>
</dbReference>
<evidence type="ECO:0000313" key="2">
    <source>
        <dbReference type="EMBL" id="TDN28583.1"/>
    </source>
</evidence>
<comment type="caution">
    <text evidence="2">The sequence shown here is derived from an EMBL/GenBank/DDBJ whole genome shotgun (WGS) entry which is preliminary data.</text>
</comment>
<sequence>MSFNPNQGRKFAEVLKETSRVSEASSKEAPSKESSNYIKREKRRPYTFSLRPSARTKLTEIAKEHGYSSSSSFLNDVILEGRLEMK</sequence>
<dbReference type="RefSeq" id="WP_060462713.1">
    <property type="nucleotide sequence ID" value="NZ_CP118069.1"/>
</dbReference>
<feature type="region of interest" description="Disordered" evidence="1">
    <location>
        <begin position="1"/>
        <end position="46"/>
    </location>
</feature>
<proteinExistence type="predicted"/>
<accession>A0A135YM48</accession>
<protein>
    <submittedName>
        <fullName evidence="2">Uncharacterized protein</fullName>
    </submittedName>
</protein>
<gene>
    <name evidence="2" type="ORF">CEE75_12820</name>
</gene>
<name>A0A135YM48_9LACO</name>
<reference evidence="2 3" key="1">
    <citation type="submission" date="2017-06" db="EMBL/GenBank/DDBJ databases">
        <authorList>
            <person name="Swanenburg J."/>
            <person name="Kort R."/>
        </authorList>
    </citation>
    <scope>NUCLEOTIDE SEQUENCE [LARGE SCALE GENOMIC DNA]</scope>
    <source>
        <strain evidence="2 3">RL05</strain>
    </source>
</reference>
<dbReference type="AlphaFoldDB" id="A0A135YM48"/>
<evidence type="ECO:0000256" key="1">
    <source>
        <dbReference type="SAM" id="MobiDB-lite"/>
    </source>
</evidence>